<evidence type="ECO:0000313" key="2">
    <source>
        <dbReference type="Proteomes" id="UP000625976"/>
    </source>
</evidence>
<proteinExistence type="predicted"/>
<reference evidence="1" key="1">
    <citation type="journal article" date="2014" name="Int. J. Syst. Evol. Microbiol.">
        <title>Complete genome sequence of Corynebacterium casei LMG S-19264T (=DSM 44701T), isolated from a smear-ripened cheese.</title>
        <authorList>
            <consortium name="US DOE Joint Genome Institute (JGI-PGF)"/>
            <person name="Walter F."/>
            <person name="Albersmeier A."/>
            <person name="Kalinowski J."/>
            <person name="Ruckert C."/>
        </authorList>
    </citation>
    <scope>NUCLEOTIDE SEQUENCE</scope>
    <source>
        <strain evidence="1">CGMCC 1.12751</strain>
    </source>
</reference>
<keyword evidence="2" id="KW-1185">Reference proteome</keyword>
<dbReference type="Proteomes" id="UP000625976">
    <property type="component" value="Unassembled WGS sequence"/>
</dbReference>
<dbReference type="RefSeq" id="WP_188465815.1">
    <property type="nucleotide sequence ID" value="NZ_BMFQ01000003.1"/>
</dbReference>
<organism evidence="1 2">
    <name type="scientific">Bizionia arctica</name>
    <dbReference type="NCBI Taxonomy" id="1495645"/>
    <lineage>
        <taxon>Bacteria</taxon>
        <taxon>Pseudomonadati</taxon>
        <taxon>Bacteroidota</taxon>
        <taxon>Flavobacteriia</taxon>
        <taxon>Flavobacteriales</taxon>
        <taxon>Flavobacteriaceae</taxon>
        <taxon>Bizionia</taxon>
    </lineage>
</organism>
<reference evidence="1" key="2">
    <citation type="submission" date="2020-09" db="EMBL/GenBank/DDBJ databases">
        <authorList>
            <person name="Sun Q."/>
            <person name="Zhou Y."/>
        </authorList>
    </citation>
    <scope>NUCLEOTIDE SEQUENCE</scope>
    <source>
        <strain evidence="1">CGMCC 1.12751</strain>
    </source>
</reference>
<accession>A0A917GS39</accession>
<name>A0A917GS39_9FLAO</name>
<gene>
    <name evidence="1" type="ORF">GCM10010976_27360</name>
</gene>
<dbReference type="EMBL" id="BMFQ01000003">
    <property type="protein sequence ID" value="GGG54958.1"/>
    <property type="molecule type" value="Genomic_DNA"/>
</dbReference>
<comment type="caution">
    <text evidence="1">The sequence shown here is derived from an EMBL/GenBank/DDBJ whole genome shotgun (WGS) entry which is preliminary data.</text>
</comment>
<evidence type="ECO:0000313" key="1">
    <source>
        <dbReference type="EMBL" id="GGG54958.1"/>
    </source>
</evidence>
<protein>
    <submittedName>
        <fullName evidence="1">Uncharacterized protein</fullName>
    </submittedName>
</protein>
<sequence>MIQSKIIFLEQELNKDPLKNGDILESVRSLNKLLNQIDFNAEFVPVENIKRLHNLFESLKEEALTKQEKAVIKKLSKF</sequence>
<dbReference type="AlphaFoldDB" id="A0A917GS39"/>